<dbReference type="EMBL" id="PYDT01000006">
    <property type="protein sequence ID" value="THU57877.1"/>
    <property type="molecule type" value="Genomic_DNA"/>
</dbReference>
<dbReference type="FunFam" id="2.160.20.10:FF:000012">
    <property type="entry name" value="Polygalacturonase At1g48100 family"/>
    <property type="match status" value="1"/>
</dbReference>
<feature type="chain" id="PRO_5020304532" description="Polygalacturonase" evidence="11">
    <location>
        <begin position="25"/>
        <end position="532"/>
    </location>
</feature>
<dbReference type="PANTHER" id="PTHR31375">
    <property type="match status" value="1"/>
</dbReference>
<organism evidence="12 13">
    <name type="scientific">Musa balbisiana</name>
    <name type="common">Banana</name>
    <dbReference type="NCBI Taxonomy" id="52838"/>
    <lineage>
        <taxon>Eukaryota</taxon>
        <taxon>Viridiplantae</taxon>
        <taxon>Streptophyta</taxon>
        <taxon>Embryophyta</taxon>
        <taxon>Tracheophyta</taxon>
        <taxon>Spermatophyta</taxon>
        <taxon>Magnoliopsida</taxon>
        <taxon>Liliopsida</taxon>
        <taxon>Zingiberales</taxon>
        <taxon>Musaceae</taxon>
        <taxon>Musa</taxon>
    </lineage>
</organism>
<accession>A0A4S8J8D0</accession>
<evidence type="ECO:0000313" key="13">
    <source>
        <dbReference type="Proteomes" id="UP000317650"/>
    </source>
</evidence>
<feature type="region of interest" description="Disordered" evidence="10">
    <location>
        <begin position="54"/>
        <end position="126"/>
    </location>
</feature>
<dbReference type="SMART" id="SM00710">
    <property type="entry name" value="PbH1"/>
    <property type="match status" value="4"/>
</dbReference>
<reference evidence="12 13" key="1">
    <citation type="journal article" date="2019" name="Nat. Plants">
        <title>Genome sequencing of Musa balbisiana reveals subgenome evolution and function divergence in polyploid bananas.</title>
        <authorList>
            <person name="Yao X."/>
        </authorList>
    </citation>
    <scope>NUCLEOTIDE SEQUENCE [LARGE SCALE GENOMIC DNA]</scope>
    <source>
        <strain evidence="13">cv. DH-PKW</strain>
        <tissue evidence="12">Leaves</tissue>
    </source>
</reference>
<dbReference type="AlphaFoldDB" id="A0A4S8J8D0"/>
<keyword evidence="5 9" id="KW-0378">Hydrolase</keyword>
<evidence type="ECO:0000256" key="7">
    <source>
        <dbReference type="ARBA" id="ARBA00023316"/>
    </source>
</evidence>
<evidence type="ECO:0008006" key="14">
    <source>
        <dbReference type="Google" id="ProtNLM"/>
    </source>
</evidence>
<keyword evidence="3" id="KW-0134">Cell wall</keyword>
<dbReference type="PROSITE" id="PS51257">
    <property type="entry name" value="PROKAR_LIPOPROTEIN"/>
    <property type="match status" value="1"/>
</dbReference>
<feature type="compositionally biased region" description="Low complexity" evidence="10">
    <location>
        <begin position="63"/>
        <end position="87"/>
    </location>
</feature>
<dbReference type="Gene3D" id="2.160.20.10">
    <property type="entry name" value="Single-stranded right-handed beta-helix, Pectin lyase-like"/>
    <property type="match status" value="1"/>
</dbReference>
<sequence>MEVSKMILLLVLVCSGFGCTSVHGRFHYGIARPPMAEPPSQAVVPANSISLPPALAPQPVNPSYSGNSANSTSTGYSGNSTNTTSAYPPSEPIGAGYSGNSTNATSTSTPVSSPPPLPAPVDAGTATRNSSNAAAVLDVRAFGAVGDGVADDTEAFKTAWDIACQDGPGTILVPQGYAFKILSTIFAGPCHSELTFQVDGTIMPPDGPDEWPLNNNRRQWLVFYRANGLKLQGRGVIDGRGEKWWNLPCKPHKGPNGTTLAGPCDSPVALKFFMSSNLTVHGIRVQNSPQFHFRFDNCRNVTVDAISISSPALSPNTDGIHVENTEMVRIYNSVISNGDDCVSIGAGSINIDIRNVTCGPSHGISIGSLGTKNTRACVTNITVKNSVIKHSDNGVRIKTWQGGSGSVSSVSFDNIRMDAVRNPIIIDQYYCLSKSCKNQTSAVYVSDVSYTGIKGTYDVRSPPIHFGCSDSVPCTNITLSEVVLLPAQAYFISNPFCWNVYGMMATQTIPPVSCLLEGFPSSINDIGSDRCY</sequence>
<dbReference type="PROSITE" id="PS00502">
    <property type="entry name" value="POLYGALACTURONASE"/>
    <property type="match status" value="1"/>
</dbReference>
<evidence type="ECO:0000256" key="9">
    <source>
        <dbReference type="RuleBase" id="RU361169"/>
    </source>
</evidence>
<dbReference type="Pfam" id="PF00295">
    <property type="entry name" value="Glyco_hydro_28"/>
    <property type="match status" value="1"/>
</dbReference>
<evidence type="ECO:0000256" key="5">
    <source>
        <dbReference type="ARBA" id="ARBA00022801"/>
    </source>
</evidence>
<dbReference type="GO" id="GO:0071555">
    <property type="term" value="P:cell wall organization"/>
    <property type="evidence" value="ECO:0007669"/>
    <property type="project" value="UniProtKB-KW"/>
</dbReference>
<keyword evidence="4" id="KW-0964">Secreted</keyword>
<comment type="subcellular location">
    <subcellularLocation>
        <location evidence="1">Secreted</location>
        <location evidence="1">Cell wall</location>
    </subcellularLocation>
</comment>
<evidence type="ECO:0000256" key="4">
    <source>
        <dbReference type="ARBA" id="ARBA00022525"/>
    </source>
</evidence>
<keyword evidence="11" id="KW-0732">Signal</keyword>
<keyword evidence="13" id="KW-1185">Reference proteome</keyword>
<dbReference type="STRING" id="52838.A0A4S8J8D0"/>
<evidence type="ECO:0000313" key="12">
    <source>
        <dbReference type="EMBL" id="THU57877.1"/>
    </source>
</evidence>
<evidence type="ECO:0000256" key="11">
    <source>
        <dbReference type="SAM" id="SignalP"/>
    </source>
</evidence>
<dbReference type="InterPro" id="IPR000743">
    <property type="entry name" value="Glyco_hydro_28"/>
</dbReference>
<evidence type="ECO:0000256" key="8">
    <source>
        <dbReference type="PROSITE-ProRule" id="PRU10052"/>
    </source>
</evidence>
<evidence type="ECO:0000256" key="6">
    <source>
        <dbReference type="ARBA" id="ARBA00023295"/>
    </source>
</evidence>
<dbReference type="InterPro" id="IPR006626">
    <property type="entry name" value="PbH1"/>
</dbReference>
<feature type="signal peptide" evidence="11">
    <location>
        <begin position="1"/>
        <end position="24"/>
    </location>
</feature>
<keyword evidence="7" id="KW-0961">Cell wall biogenesis/degradation</keyword>
<keyword evidence="6 9" id="KW-0326">Glycosidase</keyword>
<dbReference type="Proteomes" id="UP000317650">
    <property type="component" value="Chromosome 3"/>
</dbReference>
<proteinExistence type="inferred from homology"/>
<comment type="caution">
    <text evidence="12">The sequence shown here is derived from an EMBL/GenBank/DDBJ whole genome shotgun (WGS) entry which is preliminary data.</text>
</comment>
<evidence type="ECO:0000256" key="3">
    <source>
        <dbReference type="ARBA" id="ARBA00022512"/>
    </source>
</evidence>
<dbReference type="InterPro" id="IPR012334">
    <property type="entry name" value="Pectin_lyas_fold"/>
</dbReference>
<dbReference type="GO" id="GO:0004650">
    <property type="term" value="F:polygalacturonase activity"/>
    <property type="evidence" value="ECO:0007669"/>
    <property type="project" value="InterPro"/>
</dbReference>
<evidence type="ECO:0000256" key="10">
    <source>
        <dbReference type="SAM" id="MobiDB-lite"/>
    </source>
</evidence>
<feature type="active site" evidence="8">
    <location>
        <position position="362"/>
    </location>
</feature>
<feature type="compositionally biased region" description="Low complexity" evidence="10">
    <location>
        <begin position="98"/>
        <end position="111"/>
    </location>
</feature>
<dbReference type="GO" id="GO:0005975">
    <property type="term" value="P:carbohydrate metabolic process"/>
    <property type="evidence" value="ECO:0007669"/>
    <property type="project" value="InterPro"/>
</dbReference>
<dbReference type="InterPro" id="IPR011050">
    <property type="entry name" value="Pectin_lyase_fold/virulence"/>
</dbReference>
<evidence type="ECO:0000256" key="2">
    <source>
        <dbReference type="ARBA" id="ARBA00008834"/>
    </source>
</evidence>
<protein>
    <recommendedName>
        <fullName evidence="14">Polygalacturonase</fullName>
    </recommendedName>
</protein>
<dbReference type="SUPFAM" id="SSF51126">
    <property type="entry name" value="Pectin lyase-like"/>
    <property type="match status" value="1"/>
</dbReference>
<comment type="similarity">
    <text evidence="2 9">Belongs to the glycosyl hydrolase 28 family.</text>
</comment>
<gene>
    <name evidence="12" type="ORF">C4D60_Mb03t08210</name>
</gene>
<evidence type="ECO:0000256" key="1">
    <source>
        <dbReference type="ARBA" id="ARBA00004191"/>
    </source>
</evidence>
<name>A0A4S8J8D0_MUSBA</name>